<dbReference type="Gene3D" id="3.40.50.200">
    <property type="entry name" value="Peptidase S8/S53 domain"/>
    <property type="match status" value="1"/>
</dbReference>
<feature type="active site" description="Charge relay system" evidence="5">
    <location>
        <position position="207"/>
    </location>
</feature>
<comment type="caution">
    <text evidence="9">The sequence shown here is derived from an EMBL/GenBank/DDBJ whole genome shotgun (WGS) entry which is preliminary data.</text>
</comment>
<dbReference type="GO" id="GO:0006508">
    <property type="term" value="P:proteolysis"/>
    <property type="evidence" value="ECO:0007669"/>
    <property type="project" value="UniProtKB-KW"/>
</dbReference>
<dbReference type="EMBL" id="JAESIY010000020">
    <property type="protein sequence ID" value="MBL3658934.1"/>
    <property type="molecule type" value="Genomic_DNA"/>
</dbReference>
<dbReference type="PRINTS" id="PR00723">
    <property type="entry name" value="SUBTILISIN"/>
</dbReference>
<dbReference type="NCBIfam" id="TIGR04183">
    <property type="entry name" value="Por_Secre_tail"/>
    <property type="match status" value="1"/>
</dbReference>
<dbReference type="InterPro" id="IPR034204">
    <property type="entry name" value="PfSUB1-like_cat_dom"/>
</dbReference>
<name>A0A937FCZ3_9BACT</name>
<keyword evidence="4 5" id="KW-0720">Serine protease</keyword>
<comment type="similarity">
    <text evidence="1 5 6">Belongs to the peptidase S8 family.</text>
</comment>
<dbReference type="InterPro" id="IPR015500">
    <property type="entry name" value="Peptidase_S8_subtilisin-rel"/>
</dbReference>
<gene>
    <name evidence="9" type="ORF">JL102_22500</name>
</gene>
<accession>A0A937FCZ3</accession>
<evidence type="ECO:0000256" key="1">
    <source>
        <dbReference type="ARBA" id="ARBA00011073"/>
    </source>
</evidence>
<evidence type="ECO:0000256" key="5">
    <source>
        <dbReference type="PROSITE-ProRule" id="PRU01240"/>
    </source>
</evidence>
<feature type="active site" description="Charge relay system" evidence="5">
    <location>
        <position position="362"/>
    </location>
</feature>
<reference evidence="9" key="1">
    <citation type="submission" date="2021-01" db="EMBL/GenBank/DDBJ databases">
        <title>Fulvivirga kasyanovii gen. nov., sp nov., a novel member of the phylum Bacteroidetes isolated from seawater in a mussel farm.</title>
        <authorList>
            <person name="Zhao L.-H."/>
            <person name="Wang Z.-J."/>
        </authorList>
    </citation>
    <scope>NUCLEOTIDE SEQUENCE</scope>
    <source>
        <strain evidence="9">2943</strain>
    </source>
</reference>
<dbReference type="GO" id="GO:0004252">
    <property type="term" value="F:serine-type endopeptidase activity"/>
    <property type="evidence" value="ECO:0007669"/>
    <property type="project" value="UniProtKB-UniRule"/>
</dbReference>
<dbReference type="SUPFAM" id="SSF52743">
    <property type="entry name" value="Subtilisin-like"/>
    <property type="match status" value="1"/>
</dbReference>
<evidence type="ECO:0000256" key="4">
    <source>
        <dbReference type="ARBA" id="ARBA00022825"/>
    </source>
</evidence>
<keyword evidence="2 5" id="KW-0645">Protease</keyword>
<dbReference type="CDD" id="cd07473">
    <property type="entry name" value="Peptidases_S8_Subtilisin_like"/>
    <property type="match status" value="1"/>
</dbReference>
<dbReference type="PANTHER" id="PTHR43399">
    <property type="entry name" value="SUBTILISIN-RELATED"/>
    <property type="match status" value="1"/>
</dbReference>
<evidence type="ECO:0000256" key="6">
    <source>
        <dbReference type="RuleBase" id="RU003355"/>
    </source>
</evidence>
<dbReference type="InterPro" id="IPR023827">
    <property type="entry name" value="Peptidase_S8_Asp-AS"/>
</dbReference>
<dbReference type="InterPro" id="IPR000209">
    <property type="entry name" value="Peptidase_S8/S53_dom"/>
</dbReference>
<dbReference type="PROSITE" id="PS00138">
    <property type="entry name" value="SUBTILASE_SER"/>
    <property type="match status" value="1"/>
</dbReference>
<keyword evidence="10" id="KW-1185">Reference proteome</keyword>
<dbReference type="Pfam" id="PF00082">
    <property type="entry name" value="Peptidase_S8"/>
    <property type="match status" value="1"/>
</dbReference>
<evidence type="ECO:0000256" key="2">
    <source>
        <dbReference type="ARBA" id="ARBA00022670"/>
    </source>
</evidence>
<dbReference type="Proteomes" id="UP000659388">
    <property type="component" value="Unassembled WGS sequence"/>
</dbReference>
<dbReference type="InterPro" id="IPR022398">
    <property type="entry name" value="Peptidase_S8_His-AS"/>
</dbReference>
<dbReference type="InterPro" id="IPR051048">
    <property type="entry name" value="Peptidase_S8/S53_subtilisin"/>
</dbReference>
<dbReference type="PANTHER" id="PTHR43399:SF4">
    <property type="entry name" value="CELL WALL-ASSOCIATED PROTEASE"/>
    <property type="match status" value="1"/>
</dbReference>
<dbReference type="InterPro" id="IPR023828">
    <property type="entry name" value="Peptidase_S8_Ser-AS"/>
</dbReference>
<evidence type="ECO:0000256" key="3">
    <source>
        <dbReference type="ARBA" id="ARBA00022801"/>
    </source>
</evidence>
<proteinExistence type="inferred from homology"/>
<organism evidence="9 10">
    <name type="scientific">Fulvivirga sediminis</name>
    <dbReference type="NCBI Taxonomy" id="2803949"/>
    <lineage>
        <taxon>Bacteria</taxon>
        <taxon>Pseudomonadati</taxon>
        <taxon>Bacteroidota</taxon>
        <taxon>Cytophagia</taxon>
        <taxon>Cytophagales</taxon>
        <taxon>Fulvivirgaceae</taxon>
        <taxon>Fulvivirga</taxon>
    </lineage>
</organism>
<feature type="domain" description="Peptidase S8/S53" evidence="7">
    <location>
        <begin position="144"/>
        <end position="416"/>
    </location>
</feature>
<dbReference type="AlphaFoldDB" id="A0A937FCZ3"/>
<dbReference type="Pfam" id="PF18962">
    <property type="entry name" value="Por_Secre_tail"/>
    <property type="match status" value="1"/>
</dbReference>
<dbReference type="RefSeq" id="WP_202246728.1">
    <property type="nucleotide sequence ID" value="NZ_JAESIY010000020.1"/>
</dbReference>
<feature type="active site" description="Charge relay system" evidence="5">
    <location>
        <position position="152"/>
    </location>
</feature>
<evidence type="ECO:0000259" key="7">
    <source>
        <dbReference type="Pfam" id="PF00082"/>
    </source>
</evidence>
<feature type="domain" description="Secretion system C-terminal sorting" evidence="8">
    <location>
        <begin position="441"/>
        <end position="517"/>
    </location>
</feature>
<keyword evidence="3 5" id="KW-0378">Hydrolase</keyword>
<dbReference type="PROSITE" id="PS00137">
    <property type="entry name" value="SUBTILASE_HIS"/>
    <property type="match status" value="1"/>
</dbReference>
<sequence length="519" mass="57537">MRKTMAFFLLVIVLFSFPKLSAQHRIMLETKQNTVSTARMKVLALPFPSRTQIISHHEDSVLLYTFSNQLSLDSILKAYKTCAAFTQVEPDYKGEAAGHPYQTPDDQVFSKQWYLNNDGSSSASARAGADINISPAWKITTGKENITVAILDSGIDPDNPDFHGRLWENKNEIPGNGIDDDNNGYIDDDRGWNFVSSNNLPWDDQGHGTAVAGLLAATGNNRYGMAGVDWHCKLMICKTLDSNLEGYYSQWIEAIYYAVDHGADIINFSMIGRQPSGLLEEAIKYASSRGVMVVASMGNDNNETPCYPAAYPTTLAVGATDEQDHRKDAGTKGSNFGQHIDVMAPGNNMYSYGQEKLWSGTSMSAPLVSGIAALIKGGRPNLNDKEIKAIIIQGSEDQVGDLSEDKPGWDRYYGWGRVNAYNSLVLLQNLRSWTMEGVLNIFPNPSKGIIHVNYKSREQQDLQLSIVDAKGKLHHKANLKFNQKNEISLSLDLSTFSPGIYYLIIQENERKLSRVVVID</sequence>
<protein>
    <submittedName>
        <fullName evidence="9">S8 family serine peptidase</fullName>
    </submittedName>
</protein>
<evidence type="ECO:0000313" key="10">
    <source>
        <dbReference type="Proteomes" id="UP000659388"/>
    </source>
</evidence>
<dbReference type="InterPro" id="IPR026444">
    <property type="entry name" value="Secre_tail"/>
</dbReference>
<evidence type="ECO:0000313" key="9">
    <source>
        <dbReference type="EMBL" id="MBL3658934.1"/>
    </source>
</evidence>
<dbReference type="PROSITE" id="PS00136">
    <property type="entry name" value="SUBTILASE_ASP"/>
    <property type="match status" value="1"/>
</dbReference>
<dbReference type="InterPro" id="IPR036852">
    <property type="entry name" value="Peptidase_S8/S53_dom_sf"/>
</dbReference>
<dbReference type="PROSITE" id="PS51892">
    <property type="entry name" value="SUBTILASE"/>
    <property type="match status" value="1"/>
</dbReference>
<evidence type="ECO:0000259" key="8">
    <source>
        <dbReference type="Pfam" id="PF18962"/>
    </source>
</evidence>